<name>A0A8H7E741_9EURO</name>
<dbReference type="AlphaFoldDB" id="A0A8H7E741"/>
<dbReference type="EMBL" id="JAACFV010000026">
    <property type="protein sequence ID" value="KAF7510850.1"/>
    <property type="molecule type" value="Genomic_DNA"/>
</dbReference>
<gene>
    <name evidence="1" type="ORF">GJ744_005950</name>
</gene>
<proteinExistence type="predicted"/>
<sequence>MLALYAGKVTFPNLKSLEVKIGLKEPKGSDKINPDLIRLDHRHFRRDMLDSILAIQRSHNHLCRLLESGTPRGTGFAFRLVTASTAIRENEKLIDPQTEADRLREAMRREHVG</sequence>
<keyword evidence="2" id="KW-1185">Reference proteome</keyword>
<comment type="caution">
    <text evidence="1">The sequence shown here is derived from an EMBL/GenBank/DDBJ whole genome shotgun (WGS) entry which is preliminary data.</text>
</comment>
<organism evidence="1 2">
    <name type="scientific">Endocarpon pusillum</name>
    <dbReference type="NCBI Taxonomy" id="364733"/>
    <lineage>
        <taxon>Eukaryota</taxon>
        <taxon>Fungi</taxon>
        <taxon>Dikarya</taxon>
        <taxon>Ascomycota</taxon>
        <taxon>Pezizomycotina</taxon>
        <taxon>Eurotiomycetes</taxon>
        <taxon>Chaetothyriomycetidae</taxon>
        <taxon>Verrucariales</taxon>
        <taxon>Verrucariaceae</taxon>
        <taxon>Endocarpon</taxon>
    </lineage>
</organism>
<reference evidence="1" key="1">
    <citation type="submission" date="2020-02" db="EMBL/GenBank/DDBJ databases">
        <authorList>
            <person name="Palmer J.M."/>
        </authorList>
    </citation>
    <scope>NUCLEOTIDE SEQUENCE</scope>
    <source>
        <strain evidence="1">EPUS1.4</strain>
        <tissue evidence="1">Thallus</tissue>
    </source>
</reference>
<accession>A0A8H7E741</accession>
<protein>
    <submittedName>
        <fullName evidence="1">Uncharacterized protein</fullName>
    </submittedName>
</protein>
<evidence type="ECO:0000313" key="1">
    <source>
        <dbReference type="EMBL" id="KAF7510850.1"/>
    </source>
</evidence>
<evidence type="ECO:0000313" key="2">
    <source>
        <dbReference type="Proteomes" id="UP000606974"/>
    </source>
</evidence>
<dbReference type="Proteomes" id="UP000606974">
    <property type="component" value="Unassembled WGS sequence"/>
</dbReference>